<dbReference type="SUPFAM" id="SSF109854">
    <property type="entry name" value="DinB/YfiT-like putative metalloenzymes"/>
    <property type="match status" value="1"/>
</dbReference>
<evidence type="ECO:0000259" key="1">
    <source>
        <dbReference type="Pfam" id="PF12867"/>
    </source>
</evidence>
<protein>
    <submittedName>
        <fullName evidence="2">DinB family protein</fullName>
    </submittedName>
</protein>
<name>A0A4Q8BFP3_9ACTN</name>
<proteinExistence type="predicted"/>
<dbReference type="InterPro" id="IPR024775">
    <property type="entry name" value="DinB-like"/>
</dbReference>
<dbReference type="InterPro" id="IPR034660">
    <property type="entry name" value="DinB/YfiT-like"/>
</dbReference>
<evidence type="ECO:0000313" key="2">
    <source>
        <dbReference type="EMBL" id="RZU75999.1"/>
    </source>
</evidence>
<reference evidence="2 3" key="1">
    <citation type="submission" date="2019-02" db="EMBL/GenBank/DDBJ databases">
        <title>Sequencing the genomes of 1000 actinobacteria strains.</title>
        <authorList>
            <person name="Klenk H.-P."/>
        </authorList>
    </citation>
    <scope>NUCLEOTIDE SEQUENCE [LARGE SCALE GENOMIC DNA]</scope>
    <source>
        <strain evidence="2 3">DSM 45612</strain>
    </source>
</reference>
<organism evidence="2 3">
    <name type="scientific">Micromonospora kangleipakensis</name>
    <dbReference type="NCBI Taxonomy" id="1077942"/>
    <lineage>
        <taxon>Bacteria</taxon>
        <taxon>Bacillati</taxon>
        <taxon>Actinomycetota</taxon>
        <taxon>Actinomycetes</taxon>
        <taxon>Micromonosporales</taxon>
        <taxon>Micromonosporaceae</taxon>
        <taxon>Micromonospora</taxon>
    </lineage>
</organism>
<evidence type="ECO:0000313" key="3">
    <source>
        <dbReference type="Proteomes" id="UP000294114"/>
    </source>
</evidence>
<feature type="domain" description="DinB-like" evidence="1">
    <location>
        <begin position="12"/>
        <end position="174"/>
    </location>
</feature>
<comment type="caution">
    <text evidence="2">The sequence shown here is derived from an EMBL/GenBank/DDBJ whole genome shotgun (WGS) entry which is preliminary data.</text>
</comment>
<dbReference type="Proteomes" id="UP000294114">
    <property type="component" value="Unassembled WGS sequence"/>
</dbReference>
<accession>A0A4Q8BFP3</accession>
<keyword evidence="3" id="KW-1185">Reference proteome</keyword>
<dbReference type="EMBL" id="SHLD01000001">
    <property type="protein sequence ID" value="RZU75999.1"/>
    <property type="molecule type" value="Genomic_DNA"/>
</dbReference>
<gene>
    <name evidence="2" type="ORF">EV384_4592</name>
</gene>
<dbReference type="Pfam" id="PF12867">
    <property type="entry name" value="DinB_2"/>
    <property type="match status" value="1"/>
</dbReference>
<dbReference type="AlphaFoldDB" id="A0A4Q8BFP3"/>
<sequence length="190" mass="21070">MGVDWNAELVDQLEWHWQHQLRPRLDGLTDDEYFWQPVLGAWTLSRRGQSSAPLSVGAGEFTLDYASPPHDRAPITTIAWRLAHLIDVFGPPTAPHFDGSLAGHRAVAYPGTAEAALRQLDDGHDAWIRDVRHLGAAGLAQPQGAISPPEYADAPMAKLILHVHREVIHHGAEISLLRDLYLWKGSRGHL</sequence>